<proteinExistence type="predicted"/>
<evidence type="ECO:0000313" key="1">
    <source>
        <dbReference type="EMBL" id="KFA90323.1"/>
    </source>
</evidence>
<dbReference type="Proteomes" id="UP000028547">
    <property type="component" value="Unassembled WGS sequence"/>
</dbReference>
<sequence>MSFQREDTVLYFRPRAHARWRERRYVLWPAWAYRVVAPEVRERQLNVLQKAVLGMFRAGVTTPEGISTRLHLHADLMAFIAGEILEKGLIDHQGLPTKLGLEVLEQETLQSRRVVAGYVFQDPWTGELWPRFVERLQYAETEMKPNGYPNLVLGTTGKPEPRPAYLHRPERASTQATPDATDILEVTRRHGRALRHSDPSMEEEEEDGGTFELGTIDIERVSLIEDRPQPVYLATYLYLPEDADTAGDWHVCDPFGLGASTFLRRAIVRQMEQEPTLSKLVDQLLGRALGEGMEGVRAWMEQLRGKAELGVEQRLTSEIRRLPYYAHVLEMELAYLEVEHLGTGSSNPKLRGVLLTARRVTEALFAHLLGAHRSPDILRRISREPEHSASIYTSTAAALGLEVPLPQPLANVKRSQVESVLKHPDGWRLRPMIVATLLTARDDNRHPLREAARREPRLLNELELIASIAGRELHGGDGALSMTAVQETVNRVYHVVGLFSGLANGTRNPPLR</sequence>
<gene>
    <name evidence="1" type="ORF">Q664_29365</name>
</gene>
<accession>A0A084SPD8</accession>
<dbReference type="EMBL" id="JPMI01000216">
    <property type="protein sequence ID" value="KFA90323.1"/>
    <property type="molecule type" value="Genomic_DNA"/>
</dbReference>
<protein>
    <submittedName>
        <fullName evidence="1">Uncharacterized protein</fullName>
    </submittedName>
</protein>
<dbReference type="AlphaFoldDB" id="A0A084SPD8"/>
<evidence type="ECO:0000313" key="2">
    <source>
        <dbReference type="Proteomes" id="UP000028547"/>
    </source>
</evidence>
<comment type="caution">
    <text evidence="1">The sequence shown here is derived from an EMBL/GenBank/DDBJ whole genome shotgun (WGS) entry which is preliminary data.</text>
</comment>
<reference evidence="1 2" key="1">
    <citation type="submission" date="2014-07" db="EMBL/GenBank/DDBJ databases">
        <title>Draft Genome Sequence of Gephyronic Acid Producer, Cystobacter violaceus Strain Cb vi76.</title>
        <authorList>
            <person name="Stevens D.C."/>
            <person name="Young J."/>
            <person name="Carmichael R."/>
            <person name="Tan J."/>
            <person name="Taylor R.E."/>
        </authorList>
    </citation>
    <scope>NUCLEOTIDE SEQUENCE [LARGE SCALE GENOMIC DNA]</scope>
    <source>
        <strain evidence="1 2">Cb vi76</strain>
    </source>
</reference>
<name>A0A084SPD8_9BACT</name>
<organism evidence="1 2">
    <name type="scientific">Archangium violaceum Cb vi76</name>
    <dbReference type="NCBI Taxonomy" id="1406225"/>
    <lineage>
        <taxon>Bacteria</taxon>
        <taxon>Pseudomonadati</taxon>
        <taxon>Myxococcota</taxon>
        <taxon>Myxococcia</taxon>
        <taxon>Myxococcales</taxon>
        <taxon>Cystobacterineae</taxon>
        <taxon>Archangiaceae</taxon>
        <taxon>Archangium</taxon>
    </lineage>
</organism>